<reference evidence="7" key="1">
    <citation type="submission" date="2018-09" db="EMBL/GenBank/DDBJ databases">
        <authorList>
            <person name="Kim I."/>
        </authorList>
    </citation>
    <scope>NUCLEOTIDE SEQUENCE [LARGE SCALE GENOMIC DNA]</scope>
    <source>
        <strain evidence="7">DD4a</strain>
    </source>
</reference>
<dbReference type="Gene3D" id="2.40.50.100">
    <property type="match status" value="1"/>
</dbReference>
<name>A0A3A1U797_9MICO</name>
<dbReference type="InterPro" id="IPR000089">
    <property type="entry name" value="Biotin_lipoyl"/>
</dbReference>
<dbReference type="GO" id="GO:0009249">
    <property type="term" value="P:protein lipoylation"/>
    <property type="evidence" value="ECO:0007669"/>
    <property type="project" value="TreeGrafter"/>
</dbReference>
<evidence type="ECO:0000259" key="5">
    <source>
        <dbReference type="PROSITE" id="PS50968"/>
    </source>
</evidence>
<dbReference type="HAMAP" id="MF_00272">
    <property type="entry name" value="GcvH"/>
    <property type="match status" value="1"/>
</dbReference>
<dbReference type="OrthoDB" id="9796712at2"/>
<evidence type="ECO:0000256" key="1">
    <source>
        <dbReference type="ARBA" id="ARBA00009249"/>
    </source>
</evidence>
<keyword evidence="2 3" id="KW-0450">Lipoyl</keyword>
<evidence type="ECO:0000313" key="6">
    <source>
        <dbReference type="EMBL" id="RIX30918.1"/>
    </source>
</evidence>
<comment type="subunit">
    <text evidence="3">The glycine cleavage system is composed of four proteins: P, T, L and H.</text>
</comment>
<evidence type="ECO:0000256" key="3">
    <source>
        <dbReference type="HAMAP-Rule" id="MF_00272"/>
    </source>
</evidence>
<protein>
    <recommendedName>
        <fullName evidence="3">Glycine cleavage system H protein</fullName>
    </recommendedName>
</protein>
<dbReference type="PROSITE" id="PS00189">
    <property type="entry name" value="LIPOYL"/>
    <property type="match status" value="1"/>
</dbReference>
<dbReference type="InterPro" id="IPR011053">
    <property type="entry name" value="Single_hybrid_motif"/>
</dbReference>
<dbReference type="InterPro" id="IPR002930">
    <property type="entry name" value="GCV_H"/>
</dbReference>
<dbReference type="GO" id="GO:0019464">
    <property type="term" value="P:glycine decarboxylation via glycine cleavage system"/>
    <property type="evidence" value="ECO:0007669"/>
    <property type="project" value="UniProtKB-UniRule"/>
</dbReference>
<dbReference type="NCBIfam" id="TIGR00527">
    <property type="entry name" value="gcvH"/>
    <property type="match status" value="1"/>
</dbReference>
<dbReference type="EMBL" id="QXTG01000001">
    <property type="protein sequence ID" value="RIX30918.1"/>
    <property type="molecule type" value="Genomic_DNA"/>
</dbReference>
<dbReference type="GO" id="GO:0005960">
    <property type="term" value="C:glycine cleavage complex"/>
    <property type="evidence" value="ECO:0007669"/>
    <property type="project" value="InterPro"/>
</dbReference>
<evidence type="ECO:0000256" key="4">
    <source>
        <dbReference type="PIRSR" id="PIRSR617453-50"/>
    </source>
</evidence>
<dbReference type="AlphaFoldDB" id="A0A3A1U797"/>
<dbReference type="RefSeq" id="WP_119481280.1">
    <property type="nucleotide sequence ID" value="NZ_QXTG01000001.1"/>
</dbReference>
<dbReference type="InterPro" id="IPR003016">
    <property type="entry name" value="2-oxoA_DH_lipoyl-BS"/>
</dbReference>
<keyword evidence="7" id="KW-1185">Reference proteome</keyword>
<dbReference type="SUPFAM" id="SSF51230">
    <property type="entry name" value="Single hybrid motif"/>
    <property type="match status" value="1"/>
</dbReference>
<organism evidence="6 7">
    <name type="scientific">Amnibacterium setariae</name>
    <dbReference type="NCBI Taxonomy" id="2306585"/>
    <lineage>
        <taxon>Bacteria</taxon>
        <taxon>Bacillati</taxon>
        <taxon>Actinomycetota</taxon>
        <taxon>Actinomycetes</taxon>
        <taxon>Micrococcales</taxon>
        <taxon>Microbacteriaceae</taxon>
        <taxon>Amnibacterium</taxon>
    </lineage>
</organism>
<dbReference type="Proteomes" id="UP000265742">
    <property type="component" value="Unassembled WGS sequence"/>
</dbReference>
<dbReference type="PROSITE" id="PS50968">
    <property type="entry name" value="BIOTINYL_LIPOYL"/>
    <property type="match status" value="1"/>
</dbReference>
<dbReference type="InterPro" id="IPR017453">
    <property type="entry name" value="GCV_H_sub"/>
</dbReference>
<feature type="modified residue" description="N6-lipoyllysine" evidence="3 4">
    <location>
        <position position="63"/>
    </location>
</feature>
<dbReference type="InterPro" id="IPR033753">
    <property type="entry name" value="GCV_H/Fam206"/>
</dbReference>
<dbReference type="PANTHER" id="PTHR11715">
    <property type="entry name" value="GLYCINE CLEAVAGE SYSTEM H PROTEIN"/>
    <property type="match status" value="1"/>
</dbReference>
<comment type="function">
    <text evidence="3">The glycine cleavage system catalyzes the degradation of glycine. The H protein shuttles the methylamine group of glycine from the P protein to the T protein.</text>
</comment>
<evidence type="ECO:0000313" key="7">
    <source>
        <dbReference type="Proteomes" id="UP000265742"/>
    </source>
</evidence>
<dbReference type="PANTHER" id="PTHR11715:SF3">
    <property type="entry name" value="GLYCINE CLEAVAGE SYSTEM H PROTEIN-RELATED"/>
    <property type="match status" value="1"/>
</dbReference>
<comment type="cofactor">
    <cofactor evidence="3">
        <name>(R)-lipoate</name>
        <dbReference type="ChEBI" id="CHEBI:83088"/>
    </cofactor>
    <text evidence="3">Binds 1 lipoyl cofactor covalently.</text>
</comment>
<feature type="domain" description="Lipoyl-binding" evidence="5">
    <location>
        <begin position="22"/>
        <end position="104"/>
    </location>
</feature>
<dbReference type="NCBIfam" id="NF002270">
    <property type="entry name" value="PRK01202.1"/>
    <property type="match status" value="1"/>
</dbReference>
<dbReference type="Pfam" id="PF01597">
    <property type="entry name" value="GCV_H"/>
    <property type="match status" value="1"/>
</dbReference>
<dbReference type="CDD" id="cd06848">
    <property type="entry name" value="GCS_H"/>
    <property type="match status" value="1"/>
</dbReference>
<sequence>MANAEDLQYTADHEWVSADGDIATVGITGYAAEQLGDIVFVDLPSVGDAVEAGQVIGELESTKSVGELFCPVSGTVTEVNEELAAAPEIVNSDPTGAGWLLKVQVAELPELLDKAAYDALTGAA</sequence>
<accession>A0A3A1U797</accession>
<proteinExistence type="inferred from homology"/>
<dbReference type="GO" id="GO:0005829">
    <property type="term" value="C:cytosol"/>
    <property type="evidence" value="ECO:0007669"/>
    <property type="project" value="TreeGrafter"/>
</dbReference>
<gene>
    <name evidence="3 6" type="primary">gcvH</name>
    <name evidence="6" type="ORF">D1781_05915</name>
</gene>
<comment type="similarity">
    <text evidence="1 3">Belongs to the GcvH family.</text>
</comment>
<evidence type="ECO:0000256" key="2">
    <source>
        <dbReference type="ARBA" id="ARBA00022823"/>
    </source>
</evidence>
<comment type="caution">
    <text evidence="6">The sequence shown here is derived from an EMBL/GenBank/DDBJ whole genome shotgun (WGS) entry which is preliminary data.</text>
</comment>